<sequence>MNDNTSLLQLLAHWQAFSQLQQRAFEFLASEAMATGQEFENSTAGATGVLIRIGQFAGESEAGELQVQTNEVVHRLQAADRSRQGLEQVASVLTTLRRQHEELEAQTRHCAQAPMDDAITAQWIEALSQNVSLADWRRRLTDALNGRTSECVQAAEDEMELF</sequence>
<proteinExistence type="predicted"/>
<dbReference type="AlphaFoldDB" id="A4TXX9"/>
<organism evidence="1">
    <name type="scientific">Magnetospirillum gryphiswaldense</name>
    <dbReference type="NCBI Taxonomy" id="55518"/>
    <lineage>
        <taxon>Bacteria</taxon>
        <taxon>Pseudomonadati</taxon>
        <taxon>Pseudomonadota</taxon>
        <taxon>Alphaproteobacteria</taxon>
        <taxon>Rhodospirillales</taxon>
        <taxon>Rhodospirillaceae</taxon>
        <taxon>Magnetospirillum</taxon>
    </lineage>
</organism>
<name>A4TXX9_9PROT</name>
<dbReference type="RefSeq" id="WP_024079227.1">
    <property type="nucleotide sequence ID" value="NZ_CP027527.1"/>
</dbReference>
<dbReference type="EMBL" id="CU459003">
    <property type="protein sequence ID" value="CAM75486.1"/>
    <property type="molecule type" value="Genomic_DNA"/>
</dbReference>
<protein>
    <submittedName>
        <fullName evidence="1">Uncharacterized protein</fullName>
    </submittedName>
</protein>
<evidence type="ECO:0000313" key="1">
    <source>
        <dbReference type="EMBL" id="CAM75486.1"/>
    </source>
</evidence>
<reference evidence="1" key="1">
    <citation type="journal article" date="2007" name="J. Bacteriol.">
        <title>Comparative genome analysis of four magnetotactic bacteria reveals a complex set of group-specific genes implicated in magnetosome biomineralization and function.</title>
        <authorList>
            <person name="Richter M."/>
            <person name="Kube M."/>
            <person name="Bazylinski D.A."/>
            <person name="Lombardot T."/>
            <person name="Gloeckner F.O."/>
            <person name="Reinhardt R."/>
            <person name="Schueler D."/>
        </authorList>
    </citation>
    <scope>NUCLEOTIDE SEQUENCE</scope>
    <source>
        <strain evidence="1">MSR-1</strain>
    </source>
</reference>
<accession>A4TXX9</accession>
<gene>
    <name evidence="1" type="ORF">MGR_0542</name>
</gene>